<dbReference type="EMBL" id="CM004388">
    <property type="protein sequence ID" value="OAY56683.1"/>
    <property type="molecule type" value="Genomic_DNA"/>
</dbReference>
<dbReference type="EMBL" id="CM004388">
    <property type="protein sequence ID" value="OAY56682.1"/>
    <property type="molecule type" value="Genomic_DNA"/>
</dbReference>
<protein>
    <submittedName>
        <fullName evidence="2">Uncharacterized protein</fullName>
    </submittedName>
</protein>
<organism evidence="2">
    <name type="scientific">Manihot esculenta</name>
    <name type="common">Cassava</name>
    <name type="synonym">Jatropha manihot</name>
    <dbReference type="NCBI Taxonomy" id="3983"/>
    <lineage>
        <taxon>Eukaryota</taxon>
        <taxon>Viridiplantae</taxon>
        <taxon>Streptophyta</taxon>
        <taxon>Embryophyta</taxon>
        <taxon>Tracheophyta</taxon>
        <taxon>Spermatophyta</taxon>
        <taxon>Magnoliopsida</taxon>
        <taxon>eudicotyledons</taxon>
        <taxon>Gunneridae</taxon>
        <taxon>Pentapetalae</taxon>
        <taxon>rosids</taxon>
        <taxon>fabids</taxon>
        <taxon>Malpighiales</taxon>
        <taxon>Euphorbiaceae</taxon>
        <taxon>Crotonoideae</taxon>
        <taxon>Manihoteae</taxon>
        <taxon>Manihot</taxon>
    </lineage>
</organism>
<dbReference type="EMBL" id="CM004388">
    <property type="protein sequence ID" value="OAY56684.1"/>
    <property type="molecule type" value="Genomic_DNA"/>
</dbReference>
<sequence length="146" mass="16828">MSFPVSMTRYELQLTPTTRADSFTTASATTASTTTGHLLIFHTMFFYFILFSSHACPLRFSSSSNSPHDFRFSFPLSFFCLLLDLSFIGIIDIIYRRPHAPYNPSMLPPLPLTEWRAGGGFVHRLIKRTTPKSWGLWCWWFVYGLQ</sequence>
<reference evidence="2" key="1">
    <citation type="submission" date="2016-02" db="EMBL/GenBank/DDBJ databases">
        <title>WGS assembly of Manihot esculenta.</title>
        <authorList>
            <person name="Bredeson J.V."/>
            <person name="Prochnik S.E."/>
            <person name="Lyons J.B."/>
            <person name="Schmutz J."/>
            <person name="Grimwood J."/>
            <person name="Vrebalov J."/>
            <person name="Bart R.S."/>
            <person name="Amuge T."/>
            <person name="Ferguson M.E."/>
            <person name="Green R."/>
            <person name="Putnam N."/>
            <person name="Stites J."/>
            <person name="Rounsley S."/>
            <person name="Rokhsar D.S."/>
        </authorList>
    </citation>
    <scope>NUCLEOTIDE SEQUENCE [LARGE SCALE GENOMIC DNA]</scope>
    <source>
        <tissue evidence="2">Leaf</tissue>
    </source>
</reference>
<feature type="transmembrane region" description="Helical" evidence="1">
    <location>
        <begin position="72"/>
        <end position="95"/>
    </location>
</feature>
<keyword evidence="1" id="KW-0472">Membrane</keyword>
<keyword evidence="1" id="KW-1133">Transmembrane helix</keyword>
<accession>A0A251LV41</accession>
<name>A0A251LV41_MANES</name>
<feature type="transmembrane region" description="Helical" evidence="1">
    <location>
        <begin position="38"/>
        <end position="60"/>
    </location>
</feature>
<evidence type="ECO:0000256" key="1">
    <source>
        <dbReference type="SAM" id="Phobius"/>
    </source>
</evidence>
<dbReference type="AlphaFoldDB" id="A0A251LV41"/>
<proteinExistence type="predicted"/>
<gene>
    <name evidence="2" type="ORF">MANES_02G037000</name>
</gene>
<evidence type="ECO:0000313" key="2">
    <source>
        <dbReference type="EMBL" id="OAY56684.1"/>
    </source>
</evidence>
<keyword evidence="1" id="KW-0812">Transmembrane</keyword>